<dbReference type="SUPFAM" id="SSF51905">
    <property type="entry name" value="FAD/NAD(P)-binding domain"/>
    <property type="match status" value="1"/>
</dbReference>
<dbReference type="InterPro" id="IPR004099">
    <property type="entry name" value="Pyr_nucl-diS_OxRdtase_dimer"/>
</dbReference>
<dbReference type="InterPro" id="IPR016156">
    <property type="entry name" value="FAD/NAD-linked_Rdtase_dimer_sf"/>
</dbReference>
<dbReference type="Gene3D" id="3.30.390.30">
    <property type="match status" value="1"/>
</dbReference>
<dbReference type="AlphaFoldDB" id="A0A3N0BSP9"/>
<comment type="similarity">
    <text evidence="1">Belongs to the class-I pyridine nucleotide-disulfide oxidoreductase family.</text>
</comment>
<feature type="binding site" evidence="6">
    <location>
        <position position="271"/>
    </location>
    <ligand>
        <name>NAD(+)</name>
        <dbReference type="ChEBI" id="CHEBI:57540"/>
    </ligand>
</feature>
<evidence type="ECO:0000256" key="1">
    <source>
        <dbReference type="ARBA" id="ARBA00007532"/>
    </source>
</evidence>
<reference evidence="10 11" key="1">
    <citation type="submission" date="2018-10" db="EMBL/GenBank/DDBJ databases">
        <title>Genome sequencing of Pedobacter jejuensis TNB23.</title>
        <authorList>
            <person name="Cho Y.-J."/>
            <person name="Cho A."/>
            <person name="Kim O.-S."/>
        </authorList>
    </citation>
    <scope>NUCLEOTIDE SEQUENCE [LARGE SCALE GENOMIC DNA]</scope>
    <source>
        <strain evidence="10 11">TNB23</strain>
    </source>
</reference>
<dbReference type="InterPro" id="IPR001100">
    <property type="entry name" value="Pyr_nuc-diS_OxRdtase"/>
</dbReference>
<evidence type="ECO:0000256" key="2">
    <source>
        <dbReference type="ARBA" id="ARBA00022630"/>
    </source>
</evidence>
<keyword evidence="4" id="KW-0560">Oxidoreductase</keyword>
<evidence type="ECO:0000259" key="9">
    <source>
        <dbReference type="Pfam" id="PF07992"/>
    </source>
</evidence>
<feature type="domain" description="FAD/NAD(P)-binding" evidence="9">
    <location>
        <begin position="5"/>
        <end position="325"/>
    </location>
</feature>
<protein>
    <submittedName>
        <fullName evidence="10">Mercuric reductase</fullName>
    </submittedName>
</protein>
<feature type="domain" description="Pyridine nucleotide-disulphide oxidoreductase dimerisation" evidence="8">
    <location>
        <begin position="347"/>
        <end position="454"/>
    </location>
</feature>
<keyword evidence="2" id="KW-0285">Flavoprotein</keyword>
<dbReference type="PRINTS" id="PR00411">
    <property type="entry name" value="PNDRDTASEI"/>
</dbReference>
<keyword evidence="6" id="KW-0520">NAD</keyword>
<evidence type="ECO:0000313" key="10">
    <source>
        <dbReference type="EMBL" id="RNL52119.1"/>
    </source>
</evidence>
<feature type="binding site" evidence="6">
    <location>
        <begin position="180"/>
        <end position="187"/>
    </location>
    <ligand>
        <name>NAD(+)</name>
        <dbReference type="ChEBI" id="CHEBI:57540"/>
    </ligand>
</feature>
<proteinExistence type="inferred from homology"/>
<feature type="binding site" evidence="6">
    <location>
        <position position="203"/>
    </location>
    <ligand>
        <name>NAD(+)</name>
        <dbReference type="ChEBI" id="CHEBI:57540"/>
    </ligand>
</feature>
<evidence type="ECO:0000313" key="11">
    <source>
        <dbReference type="Proteomes" id="UP000274046"/>
    </source>
</evidence>
<evidence type="ECO:0000256" key="4">
    <source>
        <dbReference type="ARBA" id="ARBA00023002"/>
    </source>
</evidence>
<dbReference type="GO" id="GO:0050660">
    <property type="term" value="F:flavin adenine dinucleotide binding"/>
    <property type="evidence" value="ECO:0007669"/>
    <property type="project" value="TreeGrafter"/>
</dbReference>
<gene>
    <name evidence="10" type="ORF">D7004_11050</name>
</gene>
<dbReference type="SUPFAM" id="SSF55424">
    <property type="entry name" value="FAD/NAD-linked reductases, dimerisation (C-terminal) domain"/>
    <property type="match status" value="1"/>
</dbReference>
<evidence type="ECO:0000256" key="3">
    <source>
        <dbReference type="ARBA" id="ARBA00022827"/>
    </source>
</evidence>
<dbReference type="FunFam" id="3.30.390.30:FF:000001">
    <property type="entry name" value="Dihydrolipoyl dehydrogenase"/>
    <property type="match status" value="1"/>
</dbReference>
<dbReference type="PANTHER" id="PTHR43014">
    <property type="entry name" value="MERCURIC REDUCTASE"/>
    <property type="match status" value="1"/>
</dbReference>
<dbReference type="GO" id="GO:0003955">
    <property type="term" value="F:NAD(P)H dehydrogenase (quinone) activity"/>
    <property type="evidence" value="ECO:0007669"/>
    <property type="project" value="TreeGrafter"/>
</dbReference>
<dbReference type="Proteomes" id="UP000274046">
    <property type="component" value="Unassembled WGS sequence"/>
</dbReference>
<evidence type="ECO:0000256" key="7">
    <source>
        <dbReference type="PIRSR" id="PIRSR000350-4"/>
    </source>
</evidence>
<evidence type="ECO:0000256" key="6">
    <source>
        <dbReference type="PIRSR" id="PIRSR000350-3"/>
    </source>
</evidence>
<dbReference type="PIRSF" id="PIRSF000350">
    <property type="entry name" value="Mercury_reductase_MerA"/>
    <property type="match status" value="1"/>
</dbReference>
<dbReference type="Pfam" id="PF07992">
    <property type="entry name" value="Pyr_redox_2"/>
    <property type="match status" value="1"/>
</dbReference>
<accession>A0A3N0BSP9</accession>
<dbReference type="PRINTS" id="PR00368">
    <property type="entry name" value="FADPNR"/>
</dbReference>
<dbReference type="EMBL" id="RBEE01000023">
    <property type="protein sequence ID" value="RNL52119.1"/>
    <property type="molecule type" value="Genomic_DNA"/>
</dbReference>
<dbReference type="InterPro" id="IPR023753">
    <property type="entry name" value="FAD/NAD-binding_dom"/>
</dbReference>
<feature type="binding site" evidence="6">
    <location>
        <position position="312"/>
    </location>
    <ligand>
        <name>FAD</name>
        <dbReference type="ChEBI" id="CHEBI:57692"/>
    </ligand>
</feature>
<keyword evidence="11" id="KW-1185">Reference proteome</keyword>
<comment type="cofactor">
    <cofactor evidence="6">
        <name>FAD</name>
        <dbReference type="ChEBI" id="CHEBI:57692"/>
    </cofactor>
    <text evidence="6">Binds 1 FAD per subunit.</text>
</comment>
<name>A0A3N0BSP9_9SPHI</name>
<dbReference type="PANTHER" id="PTHR43014:SF2">
    <property type="entry name" value="MERCURIC REDUCTASE"/>
    <property type="match status" value="1"/>
</dbReference>
<feature type="binding site" evidence="6">
    <location>
        <position position="50"/>
    </location>
    <ligand>
        <name>FAD</name>
        <dbReference type="ChEBI" id="CHEBI:57692"/>
    </ligand>
</feature>
<dbReference type="InterPro" id="IPR036188">
    <property type="entry name" value="FAD/NAD-bd_sf"/>
</dbReference>
<feature type="disulfide bond" description="Redox-active" evidence="7">
    <location>
        <begin position="41"/>
        <end position="46"/>
    </location>
</feature>
<evidence type="ECO:0000259" key="8">
    <source>
        <dbReference type="Pfam" id="PF02852"/>
    </source>
</evidence>
<dbReference type="Gene3D" id="3.50.50.60">
    <property type="entry name" value="FAD/NAD(P)-binding domain"/>
    <property type="match status" value="2"/>
</dbReference>
<sequence length="461" mass="50437">MKHFDAIVIGAGQAGVPLAKKLAQAGKKTAIIEKRIVGGTCINDGCTPTKAMIASAKMVYQAGKADELGVNIGSIKVDFKKVKQRKDDIVKQFQQSAQKGLEETKGLTLIMGEARFSGEKEVTILLGNGKEEIITADWIFINTGAKTAIPDIDGLDEVDFLTSTTILELDKIPDELVVIGGNYIGLEFGQMFSRFGSKVTIIEQSSTILAREDEDVSASLTEILKDEKIEIITNAVVEKFTSHKKNKIEVELKADNTTKKITASHVLIATGRIPQTKNLGLEFCGVKTDEKGHILLNNKLETNVKGIFALGDVKGGPAFTHIAYNDYTIVYRNLIEKTKYSIKNRPVPYCMFTDPQLGRIGMSEKEAKEKKLDYKVALLPMAYVARGIETNETKGLMKAIVDAKSKKILGAAILASEGGEIVSVLQMAMEGGITYDKIRYGVFAHPTYSESLNNLFMKLDD</sequence>
<dbReference type="RefSeq" id="WP_123205924.1">
    <property type="nucleotide sequence ID" value="NZ_RBEE01000023.1"/>
</dbReference>
<evidence type="ECO:0000256" key="5">
    <source>
        <dbReference type="PIRSR" id="PIRSR000350-2"/>
    </source>
</evidence>
<feature type="active site" description="Proton acceptor" evidence="5">
    <location>
        <position position="445"/>
    </location>
</feature>
<dbReference type="OrthoDB" id="9800167at2"/>
<keyword evidence="3 6" id="KW-0274">FAD</keyword>
<organism evidence="10 11">
    <name type="scientific">Pedobacter jejuensis</name>
    <dbReference type="NCBI Taxonomy" id="1268550"/>
    <lineage>
        <taxon>Bacteria</taxon>
        <taxon>Pseudomonadati</taxon>
        <taxon>Bacteroidota</taxon>
        <taxon>Sphingobacteriia</taxon>
        <taxon>Sphingobacteriales</taxon>
        <taxon>Sphingobacteriaceae</taxon>
        <taxon>Pedobacter</taxon>
    </lineage>
</organism>
<keyword evidence="6" id="KW-0547">Nucleotide-binding</keyword>
<dbReference type="Pfam" id="PF02852">
    <property type="entry name" value="Pyr_redox_dim"/>
    <property type="match status" value="1"/>
</dbReference>
<comment type="caution">
    <text evidence="10">The sequence shown here is derived from an EMBL/GenBank/DDBJ whole genome shotgun (WGS) entry which is preliminary data.</text>
</comment>